<keyword evidence="6" id="KW-1185">Reference proteome</keyword>
<dbReference type="Proteomes" id="UP001652338">
    <property type="component" value="Unassembled WGS sequence"/>
</dbReference>
<dbReference type="PANTHER" id="PTHR43179">
    <property type="entry name" value="RHAMNOSYLTRANSFERASE WBBL"/>
    <property type="match status" value="1"/>
</dbReference>
<dbReference type="EC" id="2.4.-.-" evidence="5"/>
<evidence type="ECO:0000256" key="2">
    <source>
        <dbReference type="ARBA" id="ARBA00006739"/>
    </source>
</evidence>
<proteinExistence type="inferred from homology"/>
<keyword evidence="3 5" id="KW-0328">Glycosyltransferase</keyword>
<gene>
    <name evidence="5" type="ORF">OCV47_14365</name>
</gene>
<dbReference type="GO" id="GO:0016757">
    <property type="term" value="F:glycosyltransferase activity"/>
    <property type="evidence" value="ECO:0007669"/>
    <property type="project" value="UniProtKB-KW"/>
</dbReference>
<comment type="caution">
    <text evidence="5">The sequence shown here is derived from an EMBL/GenBank/DDBJ whole genome shotgun (WGS) entry which is preliminary data.</text>
</comment>
<protein>
    <submittedName>
        <fullName evidence="5">Glycosyltransferase</fullName>
        <ecNumber evidence="5">2.4.-.-</ecNumber>
    </submittedName>
</protein>
<organism evidence="5 6">
    <name type="scientific">Muricoprocola aceti</name>
    <dbReference type="NCBI Taxonomy" id="2981772"/>
    <lineage>
        <taxon>Bacteria</taxon>
        <taxon>Bacillati</taxon>
        <taxon>Bacillota</taxon>
        <taxon>Clostridia</taxon>
        <taxon>Lachnospirales</taxon>
        <taxon>Lachnospiraceae</taxon>
        <taxon>Muricoprocola</taxon>
    </lineage>
</organism>
<accession>A0ABT2SPP2</accession>
<name>A0ABT2SPP2_9FIRM</name>
<comment type="pathway">
    <text evidence="1">Cell wall biogenesis; cell wall polysaccharide biosynthesis.</text>
</comment>
<keyword evidence="4 5" id="KW-0808">Transferase</keyword>
<dbReference type="SUPFAM" id="SSF53448">
    <property type="entry name" value="Nucleotide-diphospho-sugar transferases"/>
    <property type="match status" value="1"/>
</dbReference>
<dbReference type="Gene3D" id="3.90.550.10">
    <property type="entry name" value="Spore Coat Polysaccharide Biosynthesis Protein SpsA, Chain A"/>
    <property type="match status" value="1"/>
</dbReference>
<dbReference type="PANTHER" id="PTHR43179:SF12">
    <property type="entry name" value="GALACTOFURANOSYLTRANSFERASE GLFT2"/>
    <property type="match status" value="1"/>
</dbReference>
<sequence length="303" mass="34723">MANIERKIQIQSVIYGNEKQSLYRAIKALVQAVKVYKKRGNLISAQLVYGDASPEKIFNEEDIDYIKEITADEIEFAYKYFGFNSGTAKGHNLMASEADGEYILIMNPDVILETSALVHMFDAFDQDEKIAMVEARQTPLEHAKEYDQKTGETEWASTACTIFRKKAYDEIGGFDADTFFLYCDDLDFSWRLRLAGYKIVYVPNAVVYHAKTLTTDACWKPTGAEVYYSAEAALLLAYKWSNFDRVKHLKKVFENVGGEAEKKAVNEFVKRESENKLPDCIDPDHKIARFLDDDYCEMRFKIG</sequence>
<dbReference type="RefSeq" id="WP_262655745.1">
    <property type="nucleotide sequence ID" value="NZ_JAOQKE010000026.1"/>
</dbReference>
<evidence type="ECO:0000256" key="3">
    <source>
        <dbReference type="ARBA" id="ARBA00022676"/>
    </source>
</evidence>
<evidence type="ECO:0000256" key="4">
    <source>
        <dbReference type="ARBA" id="ARBA00022679"/>
    </source>
</evidence>
<dbReference type="Pfam" id="PF13641">
    <property type="entry name" value="Glyco_tranf_2_3"/>
    <property type="match status" value="1"/>
</dbReference>
<reference evidence="5 6" key="1">
    <citation type="journal article" date="2021" name="ISME Commun">
        <title>Automated analysis of genomic sequences facilitates high-throughput and comprehensive description of bacteria.</title>
        <authorList>
            <person name="Hitch T.C.A."/>
        </authorList>
    </citation>
    <scope>NUCLEOTIDE SEQUENCE [LARGE SCALE GENOMIC DNA]</scope>
    <source>
        <strain evidence="5 6">Sanger_29</strain>
    </source>
</reference>
<dbReference type="InterPro" id="IPR029044">
    <property type="entry name" value="Nucleotide-diphossugar_trans"/>
</dbReference>
<evidence type="ECO:0000256" key="1">
    <source>
        <dbReference type="ARBA" id="ARBA00004776"/>
    </source>
</evidence>
<dbReference type="EMBL" id="JAOQKE010000026">
    <property type="protein sequence ID" value="MCU6726491.1"/>
    <property type="molecule type" value="Genomic_DNA"/>
</dbReference>
<evidence type="ECO:0000313" key="6">
    <source>
        <dbReference type="Proteomes" id="UP001652338"/>
    </source>
</evidence>
<evidence type="ECO:0000313" key="5">
    <source>
        <dbReference type="EMBL" id="MCU6726491.1"/>
    </source>
</evidence>
<comment type="similarity">
    <text evidence="2">Belongs to the glycosyltransferase 2 family.</text>
</comment>